<organism evidence="1 2">
    <name type="scientific">Aureobasidium pullulans</name>
    <name type="common">Black yeast</name>
    <name type="synonym">Pullularia pullulans</name>
    <dbReference type="NCBI Taxonomy" id="5580"/>
    <lineage>
        <taxon>Eukaryota</taxon>
        <taxon>Fungi</taxon>
        <taxon>Dikarya</taxon>
        <taxon>Ascomycota</taxon>
        <taxon>Pezizomycotina</taxon>
        <taxon>Dothideomycetes</taxon>
        <taxon>Dothideomycetidae</taxon>
        <taxon>Dothideales</taxon>
        <taxon>Saccotheciaceae</taxon>
        <taxon>Aureobasidium</taxon>
    </lineage>
</organism>
<dbReference type="AlphaFoldDB" id="A0A4S9LGE1"/>
<accession>A0A4S9LGE1</accession>
<comment type="caution">
    <text evidence="1">The sequence shown here is derived from an EMBL/GenBank/DDBJ whole genome shotgun (WGS) entry which is preliminary data.</text>
</comment>
<proteinExistence type="predicted"/>
<gene>
    <name evidence="1" type="ORF">D6D01_03929</name>
</gene>
<sequence>MAPFLRVAANTEAAVARLKSARLVTPSLVEASSRIWTVAVLSARTETVTVETMAEEMTDRTTEMVEVMAETTEAHDGKHLLVNWSGAAASQNAQRLDQHPSKIQEHHINMDDLTPEQSIFRAHVIDQNRKRRLRAAVDGLTPDQIKEENVKIGNGSYTGASPAAALALMDDPNGARLKLAYLVKEIIAV</sequence>
<dbReference type="EMBL" id="QZBD01000118">
    <property type="protein sequence ID" value="THY28298.1"/>
    <property type="molecule type" value="Genomic_DNA"/>
</dbReference>
<reference evidence="1 2" key="1">
    <citation type="submission" date="2018-10" db="EMBL/GenBank/DDBJ databases">
        <title>Fifty Aureobasidium pullulans genomes reveal a recombining polyextremotolerant generalist.</title>
        <authorList>
            <person name="Gostincar C."/>
            <person name="Turk M."/>
            <person name="Zajc J."/>
            <person name="Gunde-Cimerman N."/>
        </authorList>
    </citation>
    <scope>NUCLEOTIDE SEQUENCE [LARGE SCALE GENOMIC DNA]</scope>
    <source>
        <strain evidence="1 2">EXF-6604</strain>
    </source>
</reference>
<name>A0A4S9LGE1_AURPU</name>
<protein>
    <submittedName>
        <fullName evidence="1">Uncharacterized protein</fullName>
    </submittedName>
</protein>
<evidence type="ECO:0000313" key="1">
    <source>
        <dbReference type="EMBL" id="THY28298.1"/>
    </source>
</evidence>
<evidence type="ECO:0000313" key="2">
    <source>
        <dbReference type="Proteomes" id="UP000306584"/>
    </source>
</evidence>
<dbReference type="Proteomes" id="UP000306584">
    <property type="component" value="Unassembled WGS sequence"/>
</dbReference>